<feature type="domain" description="T9SS-like galactose binding" evidence="3">
    <location>
        <begin position="583"/>
        <end position="701"/>
    </location>
</feature>
<gene>
    <name evidence="4" type="ORF">J2X31_001514</name>
</gene>
<sequence length="932" mass="100889">MKTKLFLIGLLSFLYVSSQESRLVEVQDSDKEALALKDTPFYDGRNSNLDLAPTNDECDTAIELTINNDYSCGTVTPGTLFEATDSGIEGEIGTANDDVWFFFIATNEMHKVSLENVQGSVVMELMSGTCSNLNVIAFTSSPTMLVVGNLEVGTPYYVRVYSSSDEPQETTFDICVGTPPGPPSNDDCANAIPLTVNTDYLCGTVTGGTIHSATDSGIEADFGQADDDVWFSFTALASTHKIQVNNIVASTWQGMDLAIEVFAAECTGNLVVSSDPETFIVSNLVPETVYYVRVYSFYDYIVDTTFDICIGTPPPPPANDECSGAVALTVSQAVFCSSPTSGTLQSATDSGVEWQEGNADDDVWYSFVALSTSHLIFLQNIQGNDTDLAFEVLGGICGEQNSVQGFYANNGIVDELEIGNTYYVRVYTYYDNPNPNTIFSICISTPGPPPVNDQCDAAIELTVNEDYNCQSITSGTITFATDSDIETNTGNPDDDVWYRFTALSDTQKVSLLNIVGTTSDFVIEIFDSECGGEIIVSSDPQTFVVDELFVGSEYFLRVFTYSSEFHFANFDICIGTMPQSQPNDECEDAIPLTVNTNGLCEVTTTSSLAAATYSGIESEQGSPDDDVWFSFVATGTSHKLLITEQDDFETLSIEVFDGTCGEFILISNPESPFVDDLEIGTTYYVRVFSFSQEPVNTTFGICLTQRQVAPVNDECEGAVTLTVDADYCNGVLNNGTNLGSTGSDWDSSICMNDPQNDVWFSFTVPANVASVNISTNFTGASISNTIIALYNGACGNLTEMECNDNDGNSAMSTIEGAEVNVGETYYVRVVGYSQLDEGNFCLEVTTNENLSKDDFEKNTLKAYPNPVKNLLNLSNASEIRDVAIFNLLGQEVVAKAVNANNAQLDLSQLTTGAYLVKISSDNAIQTIKIIKE</sequence>
<feature type="domain" description="Secretion system C-terminal sorting" evidence="2">
    <location>
        <begin position="863"/>
        <end position="930"/>
    </location>
</feature>
<evidence type="ECO:0000256" key="1">
    <source>
        <dbReference type="ARBA" id="ARBA00022729"/>
    </source>
</evidence>
<evidence type="ECO:0000313" key="5">
    <source>
        <dbReference type="Proteomes" id="UP001255185"/>
    </source>
</evidence>
<comment type="caution">
    <text evidence="4">The sequence shown here is derived from an EMBL/GenBank/DDBJ whole genome shotgun (WGS) entry which is preliminary data.</text>
</comment>
<dbReference type="Gene3D" id="2.60.120.380">
    <property type="match status" value="1"/>
</dbReference>
<dbReference type="InterPro" id="IPR026444">
    <property type="entry name" value="Secre_tail"/>
</dbReference>
<feature type="domain" description="T9SS-like galactose binding" evidence="3">
    <location>
        <begin position="54"/>
        <end position="174"/>
    </location>
</feature>
<evidence type="ECO:0008006" key="6">
    <source>
        <dbReference type="Google" id="ProtNLM"/>
    </source>
</evidence>
<feature type="domain" description="T9SS-like galactose binding" evidence="3">
    <location>
        <begin position="712"/>
        <end position="833"/>
    </location>
</feature>
<feature type="domain" description="T9SS-like galactose binding" evidence="3">
    <location>
        <begin position="318"/>
        <end position="433"/>
    </location>
</feature>
<keyword evidence="1" id="KW-0732">Signal</keyword>
<organism evidence="4 5">
    <name type="scientific">Flavobacterium arsenatis</name>
    <dbReference type="NCBI Taxonomy" id="1484332"/>
    <lineage>
        <taxon>Bacteria</taxon>
        <taxon>Pseudomonadati</taxon>
        <taxon>Bacteroidota</taxon>
        <taxon>Flavobacteriia</taxon>
        <taxon>Flavobacteriales</taxon>
        <taxon>Flavobacteriaceae</taxon>
        <taxon>Flavobacterium</taxon>
    </lineage>
</organism>
<name>A0ABU1TNQ7_9FLAO</name>
<dbReference type="InterPro" id="IPR036116">
    <property type="entry name" value="FN3_sf"/>
</dbReference>
<dbReference type="Pfam" id="PF18962">
    <property type="entry name" value="Por_Secre_tail"/>
    <property type="match status" value="1"/>
</dbReference>
<dbReference type="RefSeq" id="WP_310025666.1">
    <property type="nucleotide sequence ID" value="NZ_JAVDVI010000005.1"/>
</dbReference>
<dbReference type="InterPro" id="IPR056600">
    <property type="entry name" value="GBD_T9SS_assoc"/>
</dbReference>
<accession>A0ABU1TNQ7</accession>
<dbReference type="EMBL" id="JAVDVI010000005">
    <property type="protein sequence ID" value="MDR6967503.1"/>
    <property type="molecule type" value="Genomic_DNA"/>
</dbReference>
<proteinExistence type="predicted"/>
<dbReference type="NCBIfam" id="TIGR04183">
    <property type="entry name" value="Por_Secre_tail"/>
    <property type="match status" value="1"/>
</dbReference>
<feature type="domain" description="T9SS-like galactose binding" evidence="3">
    <location>
        <begin position="184"/>
        <end position="308"/>
    </location>
</feature>
<feature type="domain" description="T9SS-like galactose binding" evidence="3">
    <location>
        <begin position="452"/>
        <end position="572"/>
    </location>
</feature>
<evidence type="ECO:0000313" key="4">
    <source>
        <dbReference type="EMBL" id="MDR6967503.1"/>
    </source>
</evidence>
<dbReference type="Proteomes" id="UP001255185">
    <property type="component" value="Unassembled WGS sequence"/>
</dbReference>
<dbReference type="Pfam" id="PF23759">
    <property type="entry name" value="GBD_T9SS_assoc"/>
    <property type="match status" value="6"/>
</dbReference>
<reference evidence="4 5" key="1">
    <citation type="submission" date="2023-07" db="EMBL/GenBank/DDBJ databases">
        <title>Sorghum-associated microbial communities from plants grown in Nebraska, USA.</title>
        <authorList>
            <person name="Schachtman D."/>
        </authorList>
    </citation>
    <scope>NUCLEOTIDE SEQUENCE [LARGE SCALE GENOMIC DNA]</scope>
    <source>
        <strain evidence="4 5">3773</strain>
    </source>
</reference>
<keyword evidence="5" id="KW-1185">Reference proteome</keyword>
<protein>
    <recommendedName>
        <fullName evidence="6">Secretion system C-terminal sorting domain-containing protein</fullName>
    </recommendedName>
</protein>
<evidence type="ECO:0000259" key="2">
    <source>
        <dbReference type="Pfam" id="PF18962"/>
    </source>
</evidence>
<evidence type="ECO:0000259" key="3">
    <source>
        <dbReference type="Pfam" id="PF23759"/>
    </source>
</evidence>
<dbReference type="SUPFAM" id="SSF49265">
    <property type="entry name" value="Fibronectin type III"/>
    <property type="match status" value="1"/>
</dbReference>